<dbReference type="Proteomes" id="UP000729701">
    <property type="component" value="Unassembled WGS sequence"/>
</dbReference>
<organism evidence="2 3">
    <name type="scientific">Cyanomargarita calcarea GSE-NOS-MK-12-04C</name>
    <dbReference type="NCBI Taxonomy" id="2839659"/>
    <lineage>
        <taxon>Bacteria</taxon>
        <taxon>Bacillati</taxon>
        <taxon>Cyanobacteriota</taxon>
        <taxon>Cyanophyceae</taxon>
        <taxon>Nostocales</taxon>
        <taxon>Cyanomargaritaceae</taxon>
        <taxon>Cyanomargarita</taxon>
    </lineage>
</organism>
<dbReference type="AlphaFoldDB" id="A0A951QT48"/>
<comment type="caution">
    <text evidence="2">The sequence shown here is derived from an EMBL/GenBank/DDBJ whole genome shotgun (WGS) entry which is preliminary data.</text>
</comment>
<reference evidence="2" key="2">
    <citation type="journal article" date="2022" name="Microbiol. Resour. Announc.">
        <title>Metagenome Sequencing to Explore Phylogenomics of Terrestrial Cyanobacteria.</title>
        <authorList>
            <person name="Ward R.D."/>
            <person name="Stajich J.E."/>
            <person name="Johansen J.R."/>
            <person name="Huntemann M."/>
            <person name="Clum A."/>
            <person name="Foster B."/>
            <person name="Foster B."/>
            <person name="Roux S."/>
            <person name="Palaniappan K."/>
            <person name="Varghese N."/>
            <person name="Mukherjee S."/>
            <person name="Reddy T.B.K."/>
            <person name="Daum C."/>
            <person name="Copeland A."/>
            <person name="Chen I.A."/>
            <person name="Ivanova N.N."/>
            <person name="Kyrpides N.C."/>
            <person name="Shapiro N."/>
            <person name="Eloe-Fadrosh E.A."/>
            <person name="Pietrasiak N."/>
        </authorList>
    </citation>
    <scope>NUCLEOTIDE SEQUENCE</scope>
    <source>
        <strain evidence="2">GSE-NOS-MK-12-04C</strain>
    </source>
</reference>
<gene>
    <name evidence="2" type="ORF">KME60_32515</name>
</gene>
<reference evidence="2" key="1">
    <citation type="submission" date="2021-05" db="EMBL/GenBank/DDBJ databases">
        <authorList>
            <person name="Pietrasiak N."/>
            <person name="Ward R."/>
            <person name="Stajich J.E."/>
            <person name="Kurbessoian T."/>
        </authorList>
    </citation>
    <scope>NUCLEOTIDE SEQUENCE</scope>
    <source>
        <strain evidence="2">GSE-NOS-MK-12-04C</strain>
    </source>
</reference>
<evidence type="ECO:0000256" key="1">
    <source>
        <dbReference type="SAM" id="MobiDB-lite"/>
    </source>
</evidence>
<accession>A0A951QT48</accession>
<name>A0A951QT48_9CYAN</name>
<feature type="region of interest" description="Disordered" evidence="1">
    <location>
        <begin position="1"/>
        <end position="30"/>
    </location>
</feature>
<evidence type="ECO:0000313" key="2">
    <source>
        <dbReference type="EMBL" id="MBW4672024.1"/>
    </source>
</evidence>
<evidence type="ECO:0000313" key="3">
    <source>
        <dbReference type="Proteomes" id="UP000729701"/>
    </source>
</evidence>
<protein>
    <submittedName>
        <fullName evidence="2">Uncharacterized protein</fullName>
    </submittedName>
</protein>
<feature type="compositionally biased region" description="Basic and acidic residues" evidence="1">
    <location>
        <begin position="1"/>
        <end position="14"/>
    </location>
</feature>
<proteinExistence type="predicted"/>
<sequence>MKEEGRRKKEEGVRGRFKPTTNLRFGGGLEPVWEENRRLLPSEER</sequence>
<dbReference type="EMBL" id="JAHHGZ010000060">
    <property type="protein sequence ID" value="MBW4672024.1"/>
    <property type="molecule type" value="Genomic_DNA"/>
</dbReference>